<evidence type="ECO:0008006" key="6">
    <source>
        <dbReference type="Google" id="ProtNLM"/>
    </source>
</evidence>
<dbReference type="InterPro" id="IPR025525">
    <property type="entry name" value="hAT-like_transposase_RNase-H"/>
</dbReference>
<dbReference type="Proteomes" id="UP001153555">
    <property type="component" value="Unassembled WGS sequence"/>
</dbReference>
<feature type="domain" description="HAT C-terminal dimerisation" evidence="2">
    <location>
        <begin position="441"/>
        <end position="534"/>
    </location>
</feature>
<dbReference type="PANTHER" id="PTHR23272:SF193">
    <property type="entry name" value="OS07G0624100 PROTEIN"/>
    <property type="match status" value="1"/>
</dbReference>
<feature type="compositionally biased region" description="Polar residues" evidence="1">
    <location>
        <begin position="1"/>
        <end position="12"/>
    </location>
</feature>
<proteinExistence type="predicted"/>
<organism evidence="4 5">
    <name type="scientific">Striga hermonthica</name>
    <name type="common">Purple witchweed</name>
    <name type="synonym">Buchnera hermonthica</name>
    <dbReference type="NCBI Taxonomy" id="68872"/>
    <lineage>
        <taxon>Eukaryota</taxon>
        <taxon>Viridiplantae</taxon>
        <taxon>Streptophyta</taxon>
        <taxon>Embryophyta</taxon>
        <taxon>Tracheophyta</taxon>
        <taxon>Spermatophyta</taxon>
        <taxon>Magnoliopsida</taxon>
        <taxon>eudicotyledons</taxon>
        <taxon>Gunneridae</taxon>
        <taxon>Pentapetalae</taxon>
        <taxon>asterids</taxon>
        <taxon>lamiids</taxon>
        <taxon>Lamiales</taxon>
        <taxon>Orobanchaceae</taxon>
        <taxon>Buchnereae</taxon>
        <taxon>Striga</taxon>
    </lineage>
</organism>
<protein>
    <recommendedName>
        <fullName evidence="6">Transposase</fullName>
    </recommendedName>
</protein>
<dbReference type="GO" id="GO:0003677">
    <property type="term" value="F:DNA binding"/>
    <property type="evidence" value="ECO:0007669"/>
    <property type="project" value="InterPro"/>
</dbReference>
<evidence type="ECO:0000259" key="3">
    <source>
        <dbReference type="Pfam" id="PF14372"/>
    </source>
</evidence>
<gene>
    <name evidence="4" type="ORF">SHERM_25830</name>
</gene>
<reference evidence="4" key="1">
    <citation type="submission" date="2019-12" db="EMBL/GenBank/DDBJ databases">
        <authorList>
            <person name="Scholes J."/>
        </authorList>
    </citation>
    <scope>NUCLEOTIDE SEQUENCE</scope>
</reference>
<dbReference type="OrthoDB" id="1514276at2759"/>
<keyword evidence="5" id="KW-1185">Reference proteome</keyword>
<dbReference type="AlphaFoldDB" id="A0A9N7RJH8"/>
<dbReference type="Pfam" id="PF14372">
    <property type="entry name" value="hAT-like_RNase-H"/>
    <property type="match status" value="1"/>
</dbReference>
<comment type="caution">
    <text evidence="4">The sequence shown here is derived from an EMBL/GenBank/DDBJ whole genome shotgun (WGS) entry which is preliminary data.</text>
</comment>
<evidence type="ECO:0000259" key="2">
    <source>
        <dbReference type="Pfam" id="PF05699"/>
    </source>
</evidence>
<evidence type="ECO:0000256" key="1">
    <source>
        <dbReference type="SAM" id="MobiDB-lite"/>
    </source>
</evidence>
<name>A0A9N7RJH8_STRHE</name>
<accession>A0A9N7RJH8</accession>
<feature type="region of interest" description="Disordered" evidence="1">
    <location>
        <begin position="1"/>
        <end position="46"/>
    </location>
</feature>
<evidence type="ECO:0000313" key="4">
    <source>
        <dbReference type="EMBL" id="CAA0830409.1"/>
    </source>
</evidence>
<sequence>MEKSISYSTSSKIPEVGSERHPLTVETPPTPSSASNPVPVVVPPPTNMPTGPNILYERPPGMKARVYRSAVWEHFTTYWVRNVRKVKNPESGLIEDVCEYKERAKCKYCPKGQGDFAAESGPNGTGGPNKHIPKKSIRNAVKFVRSSPSRLALFKKAVVREKIDYKGLVCLDVPTRWNSTYLMLDSTLKLKRAFKRMEQDVDSPYLAYFNEPDEEFDDDGNAIVQRRDKKKIGPPRDSDWDACEQFISFLAVFYEVTLRVSASNHPTIHTTFHDIVHMEEVLISRSICAPQTATQKLMADIASLMKTKYNKYFGQLKDLNPFIFVGIVMDPRFKMKHVTKLLSVELMWSDYEVEKKEKEIKALLFELFEEYSAKNDKSLKKRSVEPVTSSSNSSTLKRHKIKENDSHIGSRVNLATSNLKYVVDWTKHVTETDEATLEHEIDTYLKDPLLAIKDQKGDDIAAEELIEKYNSFDILQWWKNADSRYPVLSSLAKDIFAIQVSTVASESAFSTGGRVIDSFRSSLTPKSVEALICM</sequence>
<feature type="domain" description="hAT-like transposase RNase-H fold" evidence="3">
    <location>
        <begin position="261"/>
        <end position="371"/>
    </location>
</feature>
<dbReference type="EMBL" id="CACSLK010027829">
    <property type="protein sequence ID" value="CAA0830409.1"/>
    <property type="molecule type" value="Genomic_DNA"/>
</dbReference>
<dbReference type="Pfam" id="PF05699">
    <property type="entry name" value="Dimer_Tnp_hAT"/>
    <property type="match status" value="1"/>
</dbReference>
<dbReference type="PANTHER" id="PTHR23272">
    <property type="entry name" value="BED FINGER-RELATED"/>
    <property type="match status" value="1"/>
</dbReference>
<dbReference type="InterPro" id="IPR012337">
    <property type="entry name" value="RNaseH-like_sf"/>
</dbReference>
<evidence type="ECO:0000313" key="5">
    <source>
        <dbReference type="Proteomes" id="UP001153555"/>
    </source>
</evidence>
<dbReference type="SUPFAM" id="SSF53098">
    <property type="entry name" value="Ribonuclease H-like"/>
    <property type="match status" value="1"/>
</dbReference>
<dbReference type="GO" id="GO:0046983">
    <property type="term" value="F:protein dimerization activity"/>
    <property type="evidence" value="ECO:0007669"/>
    <property type="project" value="InterPro"/>
</dbReference>
<dbReference type="InterPro" id="IPR008906">
    <property type="entry name" value="HATC_C_dom"/>
</dbReference>